<organism evidence="1 2">
    <name type="scientific">Liparis tanakae</name>
    <name type="common">Tanaka's snailfish</name>
    <dbReference type="NCBI Taxonomy" id="230148"/>
    <lineage>
        <taxon>Eukaryota</taxon>
        <taxon>Metazoa</taxon>
        <taxon>Chordata</taxon>
        <taxon>Craniata</taxon>
        <taxon>Vertebrata</taxon>
        <taxon>Euteleostomi</taxon>
        <taxon>Actinopterygii</taxon>
        <taxon>Neopterygii</taxon>
        <taxon>Teleostei</taxon>
        <taxon>Neoteleostei</taxon>
        <taxon>Acanthomorphata</taxon>
        <taxon>Eupercaria</taxon>
        <taxon>Perciformes</taxon>
        <taxon>Cottioidei</taxon>
        <taxon>Cottales</taxon>
        <taxon>Liparidae</taxon>
        <taxon>Liparis</taxon>
    </lineage>
</organism>
<protein>
    <submittedName>
        <fullName evidence="1">Uncharacterized protein</fullName>
    </submittedName>
</protein>
<accession>A0A4Z2GVP0</accession>
<evidence type="ECO:0000313" key="1">
    <source>
        <dbReference type="EMBL" id="TNN57421.1"/>
    </source>
</evidence>
<gene>
    <name evidence="1" type="ORF">EYF80_032390</name>
</gene>
<reference evidence="1 2" key="1">
    <citation type="submission" date="2019-03" db="EMBL/GenBank/DDBJ databases">
        <title>First draft genome of Liparis tanakae, snailfish: a comprehensive survey of snailfish specific genes.</title>
        <authorList>
            <person name="Kim W."/>
            <person name="Song I."/>
            <person name="Jeong J.-H."/>
            <person name="Kim D."/>
            <person name="Kim S."/>
            <person name="Ryu S."/>
            <person name="Song J.Y."/>
            <person name="Lee S.K."/>
        </authorList>
    </citation>
    <scope>NUCLEOTIDE SEQUENCE [LARGE SCALE GENOMIC DNA]</scope>
    <source>
        <tissue evidence="1">Muscle</tissue>
    </source>
</reference>
<dbReference type="EMBL" id="SRLO01000406">
    <property type="protein sequence ID" value="TNN57421.1"/>
    <property type="molecule type" value="Genomic_DNA"/>
</dbReference>
<keyword evidence="2" id="KW-1185">Reference proteome</keyword>
<comment type="caution">
    <text evidence="1">The sequence shown here is derived from an EMBL/GenBank/DDBJ whole genome shotgun (WGS) entry which is preliminary data.</text>
</comment>
<sequence>MLNRWPYYRSLADWRRRNKPKTLAELTPFPSDLLRLTGDHCRRPDRESGFCALSMPNLSGSTCLATHIKQMKTFSFAEAVLSAVVLTLPPCSSTTTTASLGCGRLISLPTTNTLILSKH</sequence>
<evidence type="ECO:0000313" key="2">
    <source>
        <dbReference type="Proteomes" id="UP000314294"/>
    </source>
</evidence>
<dbReference type="Proteomes" id="UP000314294">
    <property type="component" value="Unassembled WGS sequence"/>
</dbReference>
<name>A0A4Z2GVP0_9TELE</name>
<proteinExistence type="predicted"/>
<dbReference type="AlphaFoldDB" id="A0A4Z2GVP0"/>